<evidence type="ECO:0000313" key="3">
    <source>
        <dbReference type="Proteomes" id="UP000827092"/>
    </source>
</evidence>
<keyword evidence="3" id="KW-1185">Reference proteome</keyword>
<feature type="region of interest" description="Disordered" evidence="1">
    <location>
        <begin position="1"/>
        <end position="39"/>
    </location>
</feature>
<feature type="compositionally biased region" description="Polar residues" evidence="1">
    <location>
        <begin position="23"/>
        <end position="38"/>
    </location>
</feature>
<name>A0AAV6UDT1_9ARAC</name>
<evidence type="ECO:0000313" key="2">
    <source>
        <dbReference type="EMBL" id="KAG8182211.1"/>
    </source>
</evidence>
<dbReference type="Proteomes" id="UP000827092">
    <property type="component" value="Unassembled WGS sequence"/>
</dbReference>
<proteinExistence type="predicted"/>
<reference evidence="2 3" key="1">
    <citation type="journal article" date="2022" name="Nat. Ecol. Evol.">
        <title>A masculinizing supergene underlies an exaggerated male reproductive morph in a spider.</title>
        <authorList>
            <person name="Hendrickx F."/>
            <person name="De Corte Z."/>
            <person name="Sonet G."/>
            <person name="Van Belleghem S.M."/>
            <person name="Kostlbacher S."/>
            <person name="Vangestel C."/>
        </authorList>
    </citation>
    <scope>NUCLEOTIDE SEQUENCE [LARGE SCALE GENOMIC DNA]</scope>
    <source>
        <strain evidence="2">W744_W776</strain>
    </source>
</reference>
<dbReference type="EMBL" id="JAFNEN010000475">
    <property type="protein sequence ID" value="KAG8182211.1"/>
    <property type="molecule type" value="Genomic_DNA"/>
</dbReference>
<protein>
    <submittedName>
        <fullName evidence="2">Uncharacterized protein</fullName>
    </submittedName>
</protein>
<accession>A0AAV6UDT1</accession>
<sequence length="81" mass="9264">MMEIINTKPNTTDRSKGSPTPPSVKNTKTLTGKSSTQEVKVRSFYRERCHPRFSFESHPPVLTQVSLIPCRGRDSVMPRFR</sequence>
<gene>
    <name evidence="2" type="ORF">JTE90_000065</name>
</gene>
<dbReference type="AlphaFoldDB" id="A0AAV6UDT1"/>
<evidence type="ECO:0000256" key="1">
    <source>
        <dbReference type="SAM" id="MobiDB-lite"/>
    </source>
</evidence>
<comment type="caution">
    <text evidence="2">The sequence shown here is derived from an EMBL/GenBank/DDBJ whole genome shotgun (WGS) entry which is preliminary data.</text>
</comment>
<organism evidence="2 3">
    <name type="scientific">Oedothorax gibbosus</name>
    <dbReference type="NCBI Taxonomy" id="931172"/>
    <lineage>
        <taxon>Eukaryota</taxon>
        <taxon>Metazoa</taxon>
        <taxon>Ecdysozoa</taxon>
        <taxon>Arthropoda</taxon>
        <taxon>Chelicerata</taxon>
        <taxon>Arachnida</taxon>
        <taxon>Araneae</taxon>
        <taxon>Araneomorphae</taxon>
        <taxon>Entelegynae</taxon>
        <taxon>Araneoidea</taxon>
        <taxon>Linyphiidae</taxon>
        <taxon>Erigoninae</taxon>
        <taxon>Oedothorax</taxon>
    </lineage>
</organism>